<comment type="caution">
    <text evidence="3">The sequence shown here is derived from an EMBL/GenBank/DDBJ whole genome shotgun (WGS) entry which is preliminary data.</text>
</comment>
<dbReference type="EMBL" id="WVUH01000309">
    <property type="protein sequence ID" value="MBO4209499.1"/>
    <property type="molecule type" value="Genomic_DNA"/>
</dbReference>
<feature type="region of interest" description="Disordered" evidence="1">
    <location>
        <begin position="438"/>
        <end position="561"/>
    </location>
</feature>
<keyword evidence="4" id="KW-1185">Reference proteome</keyword>
<proteinExistence type="predicted"/>
<dbReference type="Pfam" id="PF00069">
    <property type="entry name" value="Pkinase"/>
    <property type="match status" value="1"/>
</dbReference>
<feature type="non-terminal residue" evidence="3">
    <location>
        <position position="561"/>
    </location>
</feature>
<feature type="domain" description="Protein kinase" evidence="2">
    <location>
        <begin position="34"/>
        <end position="285"/>
    </location>
</feature>
<evidence type="ECO:0000313" key="3">
    <source>
        <dbReference type="EMBL" id="MBO4209499.1"/>
    </source>
</evidence>
<accession>A0ABS3VY75</accession>
<dbReference type="SUPFAM" id="SSF56112">
    <property type="entry name" value="Protein kinase-like (PK-like)"/>
    <property type="match status" value="1"/>
</dbReference>
<name>A0ABS3VY75_MICEH</name>
<organism evidence="3 4">
    <name type="scientific">Micromonospora echinofusca</name>
    <dbReference type="NCBI Taxonomy" id="47858"/>
    <lineage>
        <taxon>Bacteria</taxon>
        <taxon>Bacillati</taxon>
        <taxon>Actinomycetota</taxon>
        <taxon>Actinomycetes</taxon>
        <taxon>Micromonosporales</taxon>
        <taxon>Micromonosporaceae</taxon>
        <taxon>Micromonospora</taxon>
    </lineage>
</organism>
<dbReference type="SMART" id="SM00220">
    <property type="entry name" value="S_TKc"/>
    <property type="match status" value="1"/>
</dbReference>
<sequence length="561" mass="59866">MKLPQPIDYQMAIQTPAVAFLDPALRQCEPRRNPLGLPSPASGGFALTFDVRVRDQRYAIRCFHKSGNRRQERYSRVAEFIRGARLDFLVDVDYQEHGIRVGEKLFPIVRMQWVDGARLDDWIDDHLYQPAALNQVRRNIGAAVEALRRHGVAHGDLQHGNILVCADRSIRLVDYDGMYLPVLRQYGGVEQGNRNYQHPERVDEYDESLDLFAAAVLDLTLAALVEQPGLWQEFNQSSGERLLFSATDFADPGASPLFTRLAGIPALAEPTRRLRHACQVNLATVPAALAGTAGAATATGPRPATTAPGAPPVIQATDRAALLARQGDEVTVVGRVLNVSEKPNRRGGTITFINFGRYRTGSFTIIAWDRAGRDLTSTFGDPATKLSNQWVAVTGLLTVFQRSGSSPLTPQVELRSARTLRVLTSAEAALLVATSRLGGAAGPAPSTPGPAATTPPATVPPRTPSAPPPAGPTGSGRTDPLDDRLGRLYSSPGFRARLNNPGAGPTGPTNPGTGPTAPTNPGTGPTNPGTGPGPARQRAARAGHQTGRTGPPRPPVPPPSP</sequence>
<dbReference type="InterPro" id="IPR000719">
    <property type="entry name" value="Prot_kinase_dom"/>
</dbReference>
<dbReference type="PROSITE" id="PS50011">
    <property type="entry name" value="PROTEIN_KINASE_DOM"/>
    <property type="match status" value="1"/>
</dbReference>
<dbReference type="Gene3D" id="1.10.510.10">
    <property type="entry name" value="Transferase(Phosphotransferase) domain 1"/>
    <property type="match status" value="1"/>
</dbReference>
<reference evidence="3 4" key="1">
    <citation type="submission" date="2019-12" db="EMBL/GenBank/DDBJ databases">
        <title>Whole genome sequencing of endophytic Actinobacterium Micromonospora sp. MPMI6T.</title>
        <authorList>
            <person name="Evv R."/>
            <person name="Podile A.R."/>
        </authorList>
    </citation>
    <scope>NUCLEOTIDE SEQUENCE [LARGE SCALE GENOMIC DNA]</scope>
    <source>
        <strain evidence="3 4">MPMI6</strain>
    </source>
</reference>
<feature type="compositionally biased region" description="Pro residues" evidence="1">
    <location>
        <begin position="457"/>
        <end position="471"/>
    </location>
</feature>
<evidence type="ECO:0000259" key="2">
    <source>
        <dbReference type="PROSITE" id="PS50011"/>
    </source>
</evidence>
<evidence type="ECO:0000256" key="1">
    <source>
        <dbReference type="SAM" id="MobiDB-lite"/>
    </source>
</evidence>
<feature type="compositionally biased region" description="Pro residues" evidence="1">
    <location>
        <begin position="551"/>
        <end position="561"/>
    </location>
</feature>
<evidence type="ECO:0000313" key="4">
    <source>
        <dbReference type="Proteomes" id="UP000823521"/>
    </source>
</evidence>
<protein>
    <recommendedName>
        <fullName evidence="2">Protein kinase domain-containing protein</fullName>
    </recommendedName>
</protein>
<dbReference type="InterPro" id="IPR011009">
    <property type="entry name" value="Kinase-like_dom_sf"/>
</dbReference>
<dbReference type="Proteomes" id="UP000823521">
    <property type="component" value="Unassembled WGS sequence"/>
</dbReference>
<gene>
    <name evidence="3" type="ORF">GSF22_26425</name>
</gene>
<feature type="compositionally biased region" description="Low complexity" evidence="1">
    <location>
        <begin position="499"/>
        <end position="550"/>
    </location>
</feature>